<dbReference type="InterPro" id="IPR008243">
    <property type="entry name" value="Chorismate_mutase_AroH"/>
</dbReference>
<dbReference type="PROSITE" id="PS51167">
    <property type="entry name" value="CHORISMATE_MUT_1"/>
    <property type="match status" value="1"/>
</dbReference>
<dbReference type="Pfam" id="PF07736">
    <property type="entry name" value="CM_1"/>
    <property type="match status" value="1"/>
</dbReference>
<dbReference type="SUPFAM" id="SSF55298">
    <property type="entry name" value="YjgF-like"/>
    <property type="match status" value="1"/>
</dbReference>
<proteinExistence type="predicted"/>
<dbReference type="CDD" id="cd02185">
    <property type="entry name" value="AroH"/>
    <property type="match status" value="1"/>
</dbReference>
<dbReference type="InterPro" id="IPR035959">
    <property type="entry name" value="RutC-like_sf"/>
</dbReference>
<dbReference type="GO" id="GO:0046417">
    <property type="term" value="P:chorismate metabolic process"/>
    <property type="evidence" value="ECO:0007669"/>
    <property type="project" value="TreeGrafter"/>
</dbReference>
<dbReference type="PANTHER" id="PTHR21164:SF0">
    <property type="entry name" value="CHORISMATE MUTASE AROH"/>
    <property type="match status" value="1"/>
</dbReference>
<organism evidence="1">
    <name type="scientific">freshwater metagenome</name>
    <dbReference type="NCBI Taxonomy" id="449393"/>
    <lineage>
        <taxon>unclassified sequences</taxon>
        <taxon>metagenomes</taxon>
        <taxon>ecological metagenomes</taxon>
    </lineage>
</organism>
<accession>A0A6J5YWR1</accession>
<dbReference type="GO" id="GO:0004106">
    <property type="term" value="F:chorismate mutase activity"/>
    <property type="evidence" value="ECO:0007669"/>
    <property type="project" value="TreeGrafter"/>
</dbReference>
<dbReference type="NCBIfam" id="TIGR01796">
    <property type="entry name" value="CM_mono_aroH"/>
    <property type="match status" value="1"/>
</dbReference>
<sequence>MRVRAIRGATQLEQDTAQEMEHCVGELLTQMLEANNLSKADLISVILTATQDLKSDFPAAAARKIGLGSVPLLCSVEIDVTGALPRVVRVMMHANLDAELSDVKHIYLKGAAVLRKDLAQ</sequence>
<dbReference type="PIRSF" id="PIRSF005965">
    <property type="entry name" value="Chor_mut_AroH"/>
    <property type="match status" value="1"/>
</dbReference>
<dbReference type="EMBL" id="CAESAC010000036">
    <property type="protein sequence ID" value="CAB4333886.1"/>
    <property type="molecule type" value="Genomic_DNA"/>
</dbReference>
<name>A0A6J5YWR1_9ZZZZ</name>
<dbReference type="AlphaFoldDB" id="A0A6J5YWR1"/>
<evidence type="ECO:0000313" key="1">
    <source>
        <dbReference type="EMBL" id="CAB4333886.1"/>
    </source>
</evidence>
<gene>
    <name evidence="1" type="ORF">UFOPK4028_00395</name>
</gene>
<dbReference type="Gene3D" id="3.30.1330.40">
    <property type="entry name" value="RutC-like"/>
    <property type="match status" value="1"/>
</dbReference>
<protein>
    <submittedName>
        <fullName evidence="1">Unannotated protein</fullName>
    </submittedName>
</protein>
<dbReference type="PANTHER" id="PTHR21164">
    <property type="entry name" value="CHORISMATE MUTASE"/>
    <property type="match status" value="1"/>
</dbReference>
<reference evidence="1" key="1">
    <citation type="submission" date="2020-05" db="EMBL/GenBank/DDBJ databases">
        <authorList>
            <person name="Chiriac C."/>
            <person name="Salcher M."/>
            <person name="Ghai R."/>
            <person name="Kavagutti S V."/>
        </authorList>
    </citation>
    <scope>NUCLEOTIDE SEQUENCE</scope>
</reference>